<keyword evidence="1" id="KW-1133">Transmembrane helix</keyword>
<keyword evidence="1" id="KW-0812">Transmembrane</keyword>
<feature type="transmembrane region" description="Helical" evidence="1">
    <location>
        <begin position="109"/>
        <end position="133"/>
    </location>
</feature>
<proteinExistence type="predicted"/>
<name>A0A078AWD1_STYLE</name>
<dbReference type="EMBL" id="CCKQ01014971">
    <property type="protein sequence ID" value="CDW86775.1"/>
    <property type="molecule type" value="Genomic_DNA"/>
</dbReference>
<keyword evidence="3" id="KW-1185">Reference proteome</keyword>
<dbReference type="Proteomes" id="UP000039865">
    <property type="component" value="Unassembled WGS sequence"/>
</dbReference>
<gene>
    <name evidence="2" type="primary">Contig7133.g351</name>
    <name evidence="2" type="ORF">STYLEM_15873</name>
</gene>
<protein>
    <submittedName>
        <fullName evidence="2">Uncharacterized protein</fullName>
    </submittedName>
</protein>
<reference evidence="2 3" key="1">
    <citation type="submission" date="2014-06" db="EMBL/GenBank/DDBJ databases">
        <authorList>
            <person name="Swart Estienne"/>
        </authorList>
    </citation>
    <scope>NUCLEOTIDE SEQUENCE [LARGE SCALE GENOMIC DNA]</scope>
    <source>
        <strain evidence="2 3">130c</strain>
    </source>
</reference>
<evidence type="ECO:0000256" key="1">
    <source>
        <dbReference type="SAM" id="Phobius"/>
    </source>
</evidence>
<keyword evidence="1" id="KW-0472">Membrane</keyword>
<evidence type="ECO:0000313" key="2">
    <source>
        <dbReference type="EMBL" id="CDW86775.1"/>
    </source>
</evidence>
<organism evidence="2 3">
    <name type="scientific">Stylonychia lemnae</name>
    <name type="common">Ciliate</name>
    <dbReference type="NCBI Taxonomy" id="5949"/>
    <lineage>
        <taxon>Eukaryota</taxon>
        <taxon>Sar</taxon>
        <taxon>Alveolata</taxon>
        <taxon>Ciliophora</taxon>
        <taxon>Intramacronucleata</taxon>
        <taxon>Spirotrichea</taxon>
        <taxon>Stichotrichia</taxon>
        <taxon>Sporadotrichida</taxon>
        <taxon>Oxytrichidae</taxon>
        <taxon>Stylonychinae</taxon>
        <taxon>Stylonychia</taxon>
    </lineage>
</organism>
<dbReference type="AlphaFoldDB" id="A0A078AWD1"/>
<sequence>MLMNSMAKRLVQQNCLQHNIRSIKQKQGSIFSMNTFRRFSAHGFSEESINQFTHDGVYTIQDPQIQPNYLNGKCYLVHDTHQLAYEPDIGKIFNPAICLLSYYAYHSYYAVPFVLSTFGLQFAGLFVSSVIMFNFRSIRGMTIVEMLLDQTKENVTITFMSGNSVVLPVSDIEMKGDEGKVIKVILKGKKRSITAGIEINNERVANRYSNIELIYAICNKNVKKLE</sequence>
<accession>A0A078AWD1</accession>
<evidence type="ECO:0000313" key="3">
    <source>
        <dbReference type="Proteomes" id="UP000039865"/>
    </source>
</evidence>
<dbReference type="InParanoid" id="A0A078AWD1"/>